<dbReference type="GO" id="GO:0005634">
    <property type="term" value="C:nucleus"/>
    <property type="evidence" value="ECO:0007669"/>
    <property type="project" value="UniProtKB-SubCell"/>
</dbReference>
<comment type="subcellular location">
    <subcellularLocation>
        <location evidence="1">Nucleus</location>
    </subcellularLocation>
</comment>
<feature type="domain" description="Tc1-like transposase DDE" evidence="3">
    <location>
        <begin position="120"/>
        <end position="270"/>
    </location>
</feature>
<sequence>MKSKKNTSEAIRKLILKKHADGQSNRAISREIRVPSSTVDYIVNKFKNGEPIRDKPRSGRPKKTTNRIDRAITVSRRLSDAGLNGRVAVNKPLINARNRARRLQFAREHQHWTVEQWKKVLYSDESKFNLFGSDGKKYVRRPVNQRFNPRYQIPTVKHGGGSVMVWGAFHYGGVGPIHQIYGIMDKFVYRDILENQMLPFARRKMPRGWVFQQDNDPKHASILVKEWFRKKKIRVMKWPSQSPDLNPIEHLWDVLGRRVGSRKHTSQADLFAHLQQEWLNIPKKTIEDLIESMPRRCAAVIAAKGYATKY</sequence>
<protein>
    <submittedName>
        <fullName evidence="6">Transposase</fullName>
    </submittedName>
</protein>
<organism evidence="5 6">
    <name type="scientific">Panagrolaimus davidi</name>
    <dbReference type="NCBI Taxonomy" id="227884"/>
    <lineage>
        <taxon>Eukaryota</taxon>
        <taxon>Metazoa</taxon>
        <taxon>Ecdysozoa</taxon>
        <taxon>Nematoda</taxon>
        <taxon>Chromadorea</taxon>
        <taxon>Rhabditida</taxon>
        <taxon>Tylenchina</taxon>
        <taxon>Panagrolaimomorpha</taxon>
        <taxon>Panagrolaimoidea</taxon>
        <taxon>Panagrolaimidae</taxon>
        <taxon>Panagrolaimus</taxon>
    </lineage>
</organism>
<dbReference type="InterPro" id="IPR036397">
    <property type="entry name" value="RNaseH_sf"/>
</dbReference>
<evidence type="ECO:0000256" key="1">
    <source>
        <dbReference type="ARBA" id="ARBA00004123"/>
    </source>
</evidence>
<proteinExistence type="predicted"/>
<evidence type="ECO:0000259" key="3">
    <source>
        <dbReference type="Pfam" id="PF13358"/>
    </source>
</evidence>
<evidence type="ECO:0000313" key="6">
    <source>
        <dbReference type="WBParaSite" id="PDA_v2.g410.t1"/>
    </source>
</evidence>
<dbReference type="WBParaSite" id="PDA_v2.g410.t1">
    <property type="protein sequence ID" value="PDA_v2.g410.t1"/>
    <property type="gene ID" value="PDA_v2.g410"/>
</dbReference>
<feature type="domain" description="Transposase Tc1-like" evidence="2">
    <location>
        <begin position="72"/>
        <end position="111"/>
    </location>
</feature>
<dbReference type="Pfam" id="PF01498">
    <property type="entry name" value="HTH_Tnp_Tc3_2"/>
    <property type="match status" value="1"/>
</dbReference>
<feature type="domain" description="Sleeping Beauty transposase HTH" evidence="4">
    <location>
        <begin position="2"/>
        <end position="48"/>
    </location>
</feature>
<reference evidence="6" key="1">
    <citation type="submission" date="2022-11" db="UniProtKB">
        <authorList>
            <consortium name="WormBaseParasite"/>
        </authorList>
    </citation>
    <scope>IDENTIFICATION</scope>
</reference>
<dbReference type="SUPFAM" id="SSF46689">
    <property type="entry name" value="Homeodomain-like"/>
    <property type="match status" value="1"/>
</dbReference>
<dbReference type="Pfam" id="PF25787">
    <property type="entry name" value="HTH_SB"/>
    <property type="match status" value="1"/>
</dbReference>
<dbReference type="InterPro" id="IPR052338">
    <property type="entry name" value="Transposase_5"/>
</dbReference>
<dbReference type="Gene3D" id="1.10.10.10">
    <property type="entry name" value="Winged helix-like DNA-binding domain superfamily/Winged helix DNA-binding domain"/>
    <property type="match status" value="1"/>
</dbReference>
<dbReference type="PANTHER" id="PTHR23022">
    <property type="entry name" value="TRANSPOSABLE ELEMENT-RELATED"/>
    <property type="match status" value="1"/>
</dbReference>
<dbReference type="GO" id="GO:0003677">
    <property type="term" value="F:DNA binding"/>
    <property type="evidence" value="ECO:0007669"/>
    <property type="project" value="InterPro"/>
</dbReference>
<evidence type="ECO:0000313" key="5">
    <source>
        <dbReference type="Proteomes" id="UP000887578"/>
    </source>
</evidence>
<dbReference type="Proteomes" id="UP000887578">
    <property type="component" value="Unplaced"/>
</dbReference>
<dbReference type="GO" id="GO:0015074">
    <property type="term" value="P:DNA integration"/>
    <property type="evidence" value="ECO:0007669"/>
    <property type="project" value="InterPro"/>
</dbReference>
<dbReference type="InterPro" id="IPR002492">
    <property type="entry name" value="Transposase_Tc1-like"/>
</dbReference>
<dbReference type="AlphaFoldDB" id="A0A914QKF7"/>
<evidence type="ECO:0000259" key="2">
    <source>
        <dbReference type="Pfam" id="PF01498"/>
    </source>
</evidence>
<evidence type="ECO:0000259" key="4">
    <source>
        <dbReference type="Pfam" id="PF25787"/>
    </source>
</evidence>
<dbReference type="InterPro" id="IPR036388">
    <property type="entry name" value="WH-like_DNA-bd_sf"/>
</dbReference>
<dbReference type="GO" id="GO:0006313">
    <property type="term" value="P:DNA transposition"/>
    <property type="evidence" value="ECO:0007669"/>
    <property type="project" value="InterPro"/>
</dbReference>
<dbReference type="Pfam" id="PF13358">
    <property type="entry name" value="DDE_3"/>
    <property type="match status" value="1"/>
</dbReference>
<dbReference type="InterPro" id="IPR038717">
    <property type="entry name" value="Tc1-like_DDE_dom"/>
</dbReference>
<accession>A0A914QKF7</accession>
<dbReference type="InterPro" id="IPR009057">
    <property type="entry name" value="Homeodomain-like_sf"/>
</dbReference>
<keyword evidence="5" id="KW-1185">Reference proteome</keyword>
<dbReference type="PANTHER" id="PTHR23022:SF134">
    <property type="entry name" value="TRANSPOSABLE ELEMENT TC1 TRANSPOSASE"/>
    <property type="match status" value="1"/>
</dbReference>
<dbReference type="Gene3D" id="3.30.420.10">
    <property type="entry name" value="Ribonuclease H-like superfamily/Ribonuclease H"/>
    <property type="match status" value="1"/>
</dbReference>
<name>A0A914QKF7_9BILA</name>
<dbReference type="InterPro" id="IPR057667">
    <property type="entry name" value="HTH_SB"/>
</dbReference>